<dbReference type="eggNOG" id="ENOG5032GGC">
    <property type="taxonomic scope" value="Bacteria"/>
</dbReference>
<dbReference type="EMBL" id="BBJM01000019">
    <property type="protein sequence ID" value="GAK48098.1"/>
    <property type="molecule type" value="Genomic_DNA"/>
</dbReference>
<dbReference type="RefSeq" id="WP_034528215.1">
    <property type="nucleotide sequence ID" value="NZ_BBAZ01000018.1"/>
</dbReference>
<reference evidence="1" key="1">
    <citation type="journal article" date="2014" name="Genome Announc.">
        <title>Draft Genome Sequence of Lactobacillus oryzae Strain SG293T.</title>
        <authorList>
            <person name="Tanizawa Y."/>
            <person name="Fujisawa T."/>
            <person name="Mochizuki T."/>
            <person name="Kaminuma E."/>
            <person name="Nakamura Y."/>
            <person name="Tohno M."/>
        </authorList>
    </citation>
    <scope>NUCLEOTIDE SEQUENCE [LARGE SCALE GENOMIC DNA]</scope>
    <source>
        <strain evidence="1">SG293</strain>
    </source>
</reference>
<dbReference type="AlphaFoldDB" id="A0A081BJ80"/>
<sequence length="82" mass="9646">MDNFLKRVAQTAIEAYQKNEVITVDYLTDSATASLTGLVNFVSNNDYFYLTRHGEVTRIDFEDVQNIDFLHQQWWQVQLQNN</sequence>
<keyword evidence="2" id="KW-1185">Reference proteome</keyword>
<accession>A0A081BJ80</accession>
<evidence type="ECO:0000313" key="1">
    <source>
        <dbReference type="EMBL" id="GAK48098.1"/>
    </source>
</evidence>
<dbReference type="Proteomes" id="UP000028700">
    <property type="component" value="Unassembled WGS sequence"/>
</dbReference>
<dbReference type="OrthoDB" id="2303755at2"/>
<name>A0A081BJ80_9LACO</name>
<protein>
    <submittedName>
        <fullName evidence="1">Uncharacterized protein</fullName>
    </submittedName>
</protein>
<evidence type="ECO:0000313" key="2">
    <source>
        <dbReference type="Proteomes" id="UP000028700"/>
    </source>
</evidence>
<dbReference type="STRING" id="1291743.LOSG293_190050"/>
<comment type="caution">
    <text evidence="1">The sequence shown here is derived from an EMBL/GenBank/DDBJ whole genome shotgun (WGS) entry which is preliminary data.</text>
</comment>
<organism evidence="1 2">
    <name type="scientific">Secundilactobacillus oryzae JCM 18671</name>
    <dbReference type="NCBI Taxonomy" id="1291743"/>
    <lineage>
        <taxon>Bacteria</taxon>
        <taxon>Bacillati</taxon>
        <taxon>Bacillota</taxon>
        <taxon>Bacilli</taxon>
        <taxon>Lactobacillales</taxon>
        <taxon>Lactobacillaceae</taxon>
        <taxon>Secundilactobacillus</taxon>
    </lineage>
</organism>
<proteinExistence type="predicted"/>
<gene>
    <name evidence="1" type="ORF">LOSG293_190050</name>
</gene>